<evidence type="ECO:0008006" key="4">
    <source>
        <dbReference type="Google" id="ProtNLM"/>
    </source>
</evidence>
<dbReference type="GeneID" id="40079275"/>
<dbReference type="CDD" id="cd19958">
    <property type="entry name" value="pyocin_knob"/>
    <property type="match status" value="1"/>
</dbReference>
<dbReference type="Proteomes" id="UP000222888">
    <property type="component" value="Segment"/>
</dbReference>
<dbReference type="EMBL" id="KU160641">
    <property type="protein sequence ID" value="ALY08622.1"/>
    <property type="molecule type" value="Genomic_DNA"/>
</dbReference>
<evidence type="ECO:0000313" key="3">
    <source>
        <dbReference type="Proteomes" id="UP000222888"/>
    </source>
</evidence>
<reference evidence="2 3" key="1">
    <citation type="submission" date="2015-11" db="EMBL/GenBank/DDBJ databases">
        <authorList>
            <person name="Amegashie A.K."/>
            <person name="Borst K.R."/>
            <person name="Casazza W.J."/>
            <person name="Chen K.H."/>
            <person name="Evans D.R."/>
            <person name="Huang J."/>
            <person name="Kaku B.M."/>
            <person name="Khetarpal S.K."/>
            <person name="Keifer M.E."/>
            <person name="Kolev H.M."/>
            <person name="McDonald H.N."/>
            <person name="Nkangabwa M.S."/>
            <person name="Rickstrew G.A."/>
            <person name="Schlossman J.R."/>
            <person name="Tender C.M."/>
            <person name="Thomas C.G."/>
            <person name="Vanderveen L.N."/>
            <person name="Varma R.N."/>
            <person name="Wong N."/>
            <person name="Zhang C.W."/>
            <person name="Cutting C.L."/>
            <person name="Davison P.A."/>
            <person name="Braun M.A."/>
            <person name="Lopez A.J."/>
            <person name="Jarvik J.W."/>
            <person name="Bradley K.W."/>
            <person name="Asai D.J."/>
            <person name="Bowman C.A."/>
            <person name="Russell D.A."/>
            <person name="Pope W.H."/>
            <person name="Jacobs-Sera D."/>
            <person name="Hendrix R.W."/>
            <person name="Hatfull G.F."/>
        </authorList>
    </citation>
    <scope>NUCLEOTIDE SEQUENCE [LARGE SCALE GENOMIC DNA]</scope>
</reference>
<evidence type="ECO:0000256" key="1">
    <source>
        <dbReference type="SAM" id="MobiDB-lite"/>
    </source>
</evidence>
<organism evidence="2 3">
    <name type="scientific">Arthrobacter phage CapnMurica</name>
    <dbReference type="NCBI Taxonomy" id="1772294"/>
    <lineage>
        <taxon>Viruses</taxon>
        <taxon>Duplodnaviria</taxon>
        <taxon>Heunggongvirae</taxon>
        <taxon>Uroviricota</taxon>
        <taxon>Caudoviricetes</taxon>
        <taxon>Gordonvirus</taxon>
        <taxon>Gordonvirus captnmurica</taxon>
    </lineage>
</organism>
<dbReference type="KEGG" id="vg:40079275"/>
<keyword evidence="3" id="KW-1185">Reference proteome</keyword>
<accession>A0A0U4B1T2</accession>
<name>A0A0U4B1T2_9CAUD</name>
<feature type="compositionally biased region" description="Polar residues" evidence="1">
    <location>
        <begin position="1"/>
        <end position="21"/>
    </location>
</feature>
<proteinExistence type="predicted"/>
<dbReference type="OrthoDB" id="15415at10239"/>
<protein>
    <recommendedName>
        <fullName evidence="4">Minor tail protein</fullName>
    </recommendedName>
</protein>
<feature type="region of interest" description="Disordered" evidence="1">
    <location>
        <begin position="1"/>
        <end position="22"/>
    </location>
</feature>
<dbReference type="RefSeq" id="YP_009603395.1">
    <property type="nucleotide sequence ID" value="NC_041951.1"/>
</dbReference>
<evidence type="ECO:0000313" key="2">
    <source>
        <dbReference type="EMBL" id="ALY08622.1"/>
    </source>
</evidence>
<sequence length="314" mass="32826">MVNTPDDPNQAQAWISGTPPDQTIDFYIPRGNTGPRGPVGPIGPSLAVGSVATVTGPAAPGTIGPTGLTGPKGDPGGIVTPTPLVAGTDWNTLLTSGLFSATGSDMAGMPNSAPSMAIGVNMMIQARSASVVTQLVWTVSNAHSQIQFQRSFVSGTWGPWKVFRNTTIDNTSGRAIYVWDETANRSQLLYGDTGWRSITSNLINGWIGNNVKLRRYGSRVTFTAYALDGSAKTANQFYAVPVGYRPQGNTYVAAYSSSANGLTYVTISASDGLLGLPAAINALGGSAYSEVSWETTDIWPTTLPGTAFANIPNL</sequence>
<gene>
    <name evidence="2" type="primary">22</name>
    <name evidence="2" type="ORF">CAPNMURICA_22</name>
</gene>